<dbReference type="AlphaFoldDB" id="A0A3M7P4E3"/>
<dbReference type="SUPFAM" id="SSF50156">
    <property type="entry name" value="PDZ domain-like"/>
    <property type="match status" value="1"/>
</dbReference>
<keyword evidence="3" id="KW-1185">Reference proteome</keyword>
<dbReference type="InterPro" id="IPR036034">
    <property type="entry name" value="PDZ_sf"/>
</dbReference>
<dbReference type="SMART" id="SM00228">
    <property type="entry name" value="PDZ"/>
    <property type="match status" value="1"/>
</dbReference>
<evidence type="ECO:0000313" key="2">
    <source>
        <dbReference type="EMBL" id="RMZ93945.1"/>
    </source>
</evidence>
<feature type="domain" description="PDZ" evidence="1">
    <location>
        <begin position="9"/>
        <end position="97"/>
    </location>
</feature>
<evidence type="ECO:0000259" key="1">
    <source>
        <dbReference type="PROSITE" id="PS50106"/>
    </source>
</evidence>
<dbReference type="EMBL" id="REGN01013418">
    <property type="protein sequence ID" value="RMZ93945.1"/>
    <property type="molecule type" value="Genomic_DNA"/>
</dbReference>
<dbReference type="Pfam" id="PF00595">
    <property type="entry name" value="PDZ"/>
    <property type="match status" value="1"/>
</dbReference>
<proteinExistence type="predicted"/>
<dbReference type="Gene3D" id="2.30.42.10">
    <property type="match status" value="1"/>
</dbReference>
<dbReference type="Proteomes" id="UP000276133">
    <property type="component" value="Unassembled WGS sequence"/>
</dbReference>
<dbReference type="STRING" id="10195.A0A3M7P4E3"/>
<comment type="caution">
    <text evidence="2">The sequence shown here is derived from an EMBL/GenBank/DDBJ whole genome shotgun (WGS) entry which is preliminary data.</text>
</comment>
<protein>
    <submittedName>
        <fullName evidence="2">Rho GTPase-activating 21</fullName>
    </submittedName>
</protein>
<sequence length="356" mass="39432">MFEIKSSDGYPVSSSSNNSFQQLNTSINLNEKNSGSYEIVFVKHVKIGGSAYIAGLREGDRPICINNIPLSDKSYSDIISIIEQSGLVLELKVIASSSSSLSSIPFLDQSQLKLNRIAEKPSTFQHYEQSTATRGGTSSPIRRQANFTSDYSTLGLTPNSNLASAEPLTNRTHRNTIGLGSLGMSALFYSFLKNNARGTGSPADSGYESRIDNSGMANRTSSLYQETEKNSPNKSLPLAQLKLKNLQEVIAKSYSKEELSKYGIMVPNVQSPSVAQNKENLNRAQYYNYSNSGSIDNPIDSKFNQKYINYNAPPLSTKGRNFFFNSKASVQFFHSLESQFFSKRKRVLIKHKRKTA</sequence>
<accession>A0A3M7P4E3</accession>
<organism evidence="2 3">
    <name type="scientific">Brachionus plicatilis</name>
    <name type="common">Marine rotifer</name>
    <name type="synonym">Brachionus muelleri</name>
    <dbReference type="NCBI Taxonomy" id="10195"/>
    <lineage>
        <taxon>Eukaryota</taxon>
        <taxon>Metazoa</taxon>
        <taxon>Spiralia</taxon>
        <taxon>Gnathifera</taxon>
        <taxon>Rotifera</taxon>
        <taxon>Eurotatoria</taxon>
        <taxon>Monogononta</taxon>
        <taxon>Pseudotrocha</taxon>
        <taxon>Ploima</taxon>
        <taxon>Brachionidae</taxon>
        <taxon>Brachionus</taxon>
    </lineage>
</organism>
<evidence type="ECO:0000313" key="3">
    <source>
        <dbReference type="Proteomes" id="UP000276133"/>
    </source>
</evidence>
<reference evidence="2 3" key="1">
    <citation type="journal article" date="2018" name="Sci. Rep.">
        <title>Genomic signatures of local adaptation to the degree of environmental predictability in rotifers.</title>
        <authorList>
            <person name="Franch-Gras L."/>
            <person name="Hahn C."/>
            <person name="Garcia-Roger E.M."/>
            <person name="Carmona M.J."/>
            <person name="Serra M."/>
            <person name="Gomez A."/>
        </authorList>
    </citation>
    <scope>NUCLEOTIDE SEQUENCE [LARGE SCALE GENOMIC DNA]</scope>
    <source>
        <strain evidence="2">HYR1</strain>
    </source>
</reference>
<dbReference type="InterPro" id="IPR001478">
    <property type="entry name" value="PDZ"/>
</dbReference>
<gene>
    <name evidence="2" type="ORF">BpHYR1_019055</name>
</gene>
<dbReference type="PROSITE" id="PS50106">
    <property type="entry name" value="PDZ"/>
    <property type="match status" value="1"/>
</dbReference>
<name>A0A3M7P4E3_BRAPC</name>